<dbReference type="PRINTS" id="PR00719">
    <property type="entry name" value="LMWPTPASE"/>
</dbReference>
<dbReference type="Proteomes" id="UP000224634">
    <property type="component" value="Unassembled WGS sequence"/>
</dbReference>
<dbReference type="SUPFAM" id="SSF52788">
    <property type="entry name" value="Phosphotyrosine protein phosphatases I"/>
    <property type="match status" value="1"/>
</dbReference>
<comment type="caution">
    <text evidence="6">The sequence shown here is derived from an EMBL/GenBank/DDBJ whole genome shotgun (WGS) entry which is preliminary data.</text>
</comment>
<dbReference type="PANTHER" id="PTHR11717">
    <property type="entry name" value="LOW MOLECULAR WEIGHT PROTEIN TYROSINE PHOSPHATASE"/>
    <property type="match status" value="1"/>
</dbReference>
<dbReference type="InterPro" id="IPR023485">
    <property type="entry name" value="Ptyr_pPase"/>
</dbReference>
<keyword evidence="2" id="KW-0378">Hydrolase</keyword>
<organism evidence="6 7">
    <name type="scientific">Polytolypa hystricis (strain UAMH7299)</name>
    <dbReference type="NCBI Taxonomy" id="1447883"/>
    <lineage>
        <taxon>Eukaryota</taxon>
        <taxon>Fungi</taxon>
        <taxon>Dikarya</taxon>
        <taxon>Ascomycota</taxon>
        <taxon>Pezizomycotina</taxon>
        <taxon>Eurotiomycetes</taxon>
        <taxon>Eurotiomycetidae</taxon>
        <taxon>Onygenales</taxon>
        <taxon>Onygenales incertae sedis</taxon>
        <taxon>Polytolypa</taxon>
    </lineage>
</organism>
<accession>A0A2B7YL61</accession>
<evidence type="ECO:0000313" key="6">
    <source>
        <dbReference type="EMBL" id="PGH21588.1"/>
    </source>
</evidence>
<dbReference type="AlphaFoldDB" id="A0A2B7YL61"/>
<proteinExistence type="inferred from homology"/>
<dbReference type="OrthoDB" id="3388at2759"/>
<protein>
    <recommendedName>
        <fullName evidence="5">Phosphotyrosine protein phosphatase I domain-containing protein</fullName>
    </recommendedName>
</protein>
<evidence type="ECO:0000256" key="1">
    <source>
        <dbReference type="ARBA" id="ARBA00011063"/>
    </source>
</evidence>
<evidence type="ECO:0000256" key="3">
    <source>
        <dbReference type="ARBA" id="ARBA00022912"/>
    </source>
</evidence>
<sequence>MSSISDPSASCGKPVSVLFVCLGNICRSTMAEAVFRHHVDVTPSSVSFSNIDSAGTGAYHIRSPPDSRTMSTLRRKGITNYTHSARKIHKADFTSFDYILAMDDDNLEDILSLRDSLQRTTKSKGEQSGKIAEVRLFGDFQDDGTLCKDASGGPLVPDPYYGGEDGFGEVFNLVTKFSKGFLKYLEKQSDTQG</sequence>
<dbReference type="InterPro" id="IPR050438">
    <property type="entry name" value="LMW_PTPase"/>
</dbReference>
<dbReference type="CDD" id="cd16343">
    <property type="entry name" value="LMWPTP"/>
    <property type="match status" value="1"/>
</dbReference>
<dbReference type="SMART" id="SM00226">
    <property type="entry name" value="LMWPc"/>
    <property type="match status" value="1"/>
</dbReference>
<dbReference type="PANTHER" id="PTHR11717:SF7">
    <property type="entry name" value="LOW MOLECULAR WEIGHT PHOSPHOTYROSINE PROTEIN PHOSPHATASE"/>
    <property type="match status" value="1"/>
</dbReference>
<evidence type="ECO:0000256" key="4">
    <source>
        <dbReference type="PIRSR" id="PIRSR617867-1"/>
    </source>
</evidence>
<dbReference type="InterPro" id="IPR017867">
    <property type="entry name" value="Tyr_phospatase_low_mol_wt"/>
</dbReference>
<reference evidence="6 7" key="1">
    <citation type="submission" date="2017-10" db="EMBL/GenBank/DDBJ databases">
        <title>Comparative genomics in systemic dimorphic fungi from Ajellomycetaceae.</title>
        <authorList>
            <person name="Munoz J.F."/>
            <person name="Mcewen J.G."/>
            <person name="Clay O.K."/>
            <person name="Cuomo C.A."/>
        </authorList>
    </citation>
    <scope>NUCLEOTIDE SEQUENCE [LARGE SCALE GENOMIC DNA]</scope>
    <source>
        <strain evidence="6 7">UAMH7299</strain>
    </source>
</reference>
<name>A0A2B7YL61_POLH7</name>
<evidence type="ECO:0000313" key="7">
    <source>
        <dbReference type="Proteomes" id="UP000224634"/>
    </source>
</evidence>
<dbReference type="Gene3D" id="3.40.50.2300">
    <property type="match status" value="1"/>
</dbReference>
<feature type="active site" description="Nucleophile" evidence="4">
    <location>
        <position position="21"/>
    </location>
</feature>
<comment type="similarity">
    <text evidence="1">Belongs to the low molecular weight phosphotyrosine protein phosphatase family.</text>
</comment>
<evidence type="ECO:0000256" key="2">
    <source>
        <dbReference type="ARBA" id="ARBA00022801"/>
    </source>
</evidence>
<dbReference type="GO" id="GO:0004725">
    <property type="term" value="F:protein tyrosine phosphatase activity"/>
    <property type="evidence" value="ECO:0007669"/>
    <property type="project" value="InterPro"/>
</dbReference>
<evidence type="ECO:0000259" key="5">
    <source>
        <dbReference type="SMART" id="SM00226"/>
    </source>
</evidence>
<keyword evidence="7" id="KW-1185">Reference proteome</keyword>
<dbReference type="InterPro" id="IPR036196">
    <property type="entry name" value="Ptyr_pPase_sf"/>
</dbReference>
<feature type="active site" description="Proton donor" evidence="4">
    <location>
        <position position="158"/>
    </location>
</feature>
<feature type="active site" evidence="4">
    <location>
        <position position="27"/>
    </location>
</feature>
<gene>
    <name evidence="6" type="ORF">AJ80_03021</name>
</gene>
<dbReference type="STRING" id="1447883.A0A2B7YL61"/>
<dbReference type="EMBL" id="PDNA01000032">
    <property type="protein sequence ID" value="PGH21588.1"/>
    <property type="molecule type" value="Genomic_DNA"/>
</dbReference>
<feature type="domain" description="Phosphotyrosine protein phosphatase I" evidence="5">
    <location>
        <begin position="15"/>
        <end position="184"/>
    </location>
</feature>
<keyword evidence="3" id="KW-0904">Protein phosphatase</keyword>
<dbReference type="Pfam" id="PF01451">
    <property type="entry name" value="LMWPc"/>
    <property type="match status" value="1"/>
</dbReference>